<evidence type="ECO:0000313" key="2">
    <source>
        <dbReference type="Proteomes" id="UP000512184"/>
    </source>
</evidence>
<accession>A0ABX6ISW3</accession>
<sequence length="37" mass="4294">MSFPLAEVDHCMNDSVRYRTESSIIEEQIITSTQKSF</sequence>
<dbReference type="EMBL" id="CP035278">
    <property type="protein sequence ID" value="QHP83026.1"/>
    <property type="molecule type" value="Genomic_DNA"/>
</dbReference>
<evidence type="ECO:0000313" key="1">
    <source>
        <dbReference type="EMBL" id="QHP83026.1"/>
    </source>
</evidence>
<proteinExistence type="predicted"/>
<organism evidence="1 2">
    <name type="scientific">Chlamydia suis</name>
    <dbReference type="NCBI Taxonomy" id="83559"/>
    <lineage>
        <taxon>Bacteria</taxon>
        <taxon>Pseudomonadati</taxon>
        <taxon>Chlamydiota</taxon>
        <taxon>Chlamydiia</taxon>
        <taxon>Chlamydiales</taxon>
        <taxon>Chlamydiaceae</taxon>
        <taxon>Chlamydia/Chlamydophila group</taxon>
        <taxon>Chlamydia</taxon>
    </lineage>
</organism>
<reference evidence="1" key="1">
    <citation type="submission" date="2019-01" db="EMBL/GenBank/DDBJ databases">
        <title>Whole genome sequencing and annotation enables comparative genome analysis that reveals unique features of the Chlamydia suis R19 Genome.</title>
        <authorList>
            <person name="Dimond Z.E."/>
        </authorList>
    </citation>
    <scope>NUCLEOTIDE SEQUENCE [LARGE SCALE GENOMIC DNA]</scope>
    <source>
        <strain evidence="1">R19</strain>
    </source>
</reference>
<gene>
    <name evidence="1" type="primary">hypothetical protein</name>
    <name evidence="1" type="ORF">Chls_151</name>
</gene>
<protein>
    <submittedName>
        <fullName evidence="1">Uncharacterized protein</fullName>
    </submittedName>
</protein>
<keyword evidence="2" id="KW-1185">Reference proteome</keyword>
<name>A0ABX6ISW3_9CHLA</name>
<dbReference type="Proteomes" id="UP000512184">
    <property type="component" value="Chromosome"/>
</dbReference>